<feature type="transmembrane region" description="Helical" evidence="5">
    <location>
        <begin position="75"/>
        <end position="94"/>
    </location>
</feature>
<evidence type="ECO:0000256" key="2">
    <source>
        <dbReference type="ARBA" id="ARBA00022692"/>
    </source>
</evidence>
<dbReference type="EMBL" id="NPDT01000003">
    <property type="protein sequence ID" value="PJZ65934.1"/>
    <property type="molecule type" value="Genomic_DNA"/>
</dbReference>
<feature type="transmembrane region" description="Helical" evidence="5">
    <location>
        <begin position="115"/>
        <end position="132"/>
    </location>
</feature>
<dbReference type="GO" id="GO:0016829">
    <property type="term" value="F:lyase activity"/>
    <property type="evidence" value="ECO:0007669"/>
    <property type="project" value="InterPro"/>
</dbReference>
<protein>
    <submittedName>
        <fullName evidence="6">Uncharacterized protein</fullName>
    </submittedName>
</protein>
<feature type="transmembrane region" description="Helical" evidence="5">
    <location>
        <begin position="20"/>
        <end position="39"/>
    </location>
</feature>
<evidence type="ECO:0000256" key="1">
    <source>
        <dbReference type="ARBA" id="ARBA00004141"/>
    </source>
</evidence>
<evidence type="ECO:0000313" key="6">
    <source>
        <dbReference type="EMBL" id="PJZ65934.1"/>
    </source>
</evidence>
<feature type="transmembrane region" description="Helical" evidence="5">
    <location>
        <begin position="51"/>
        <end position="69"/>
    </location>
</feature>
<dbReference type="AlphaFoldDB" id="A0A2M9ZC46"/>
<reference evidence="6 7" key="1">
    <citation type="submission" date="2017-07" db="EMBL/GenBank/DDBJ databases">
        <title>Leptospira spp. isolated from tropical soils.</title>
        <authorList>
            <person name="Thibeaux R."/>
            <person name="Iraola G."/>
            <person name="Ferres I."/>
            <person name="Bierque E."/>
            <person name="Girault D."/>
            <person name="Soupe-Gilbert M.-E."/>
            <person name="Picardeau M."/>
            <person name="Goarant C."/>
        </authorList>
    </citation>
    <scope>NUCLEOTIDE SEQUENCE [LARGE SCALE GENOMIC DNA]</scope>
    <source>
        <strain evidence="6 7">FH2-C-A2</strain>
    </source>
</reference>
<feature type="transmembrane region" description="Helical" evidence="5">
    <location>
        <begin position="144"/>
        <end position="161"/>
    </location>
</feature>
<feature type="transmembrane region" description="Helical" evidence="5">
    <location>
        <begin position="173"/>
        <end position="192"/>
    </location>
</feature>
<evidence type="ECO:0000256" key="5">
    <source>
        <dbReference type="SAM" id="Phobius"/>
    </source>
</evidence>
<dbReference type="PANTHER" id="PTHR42038:SF2">
    <property type="entry name" value="TERPENE CYCLASE AUSL"/>
    <property type="match status" value="1"/>
</dbReference>
<dbReference type="RefSeq" id="WP_100758826.1">
    <property type="nucleotide sequence ID" value="NZ_NPDT01000003.1"/>
</dbReference>
<keyword evidence="2 5" id="KW-0812">Transmembrane</keyword>
<dbReference type="PANTHER" id="PTHR42038">
    <property type="match status" value="1"/>
</dbReference>
<evidence type="ECO:0000313" key="7">
    <source>
        <dbReference type="Proteomes" id="UP000231912"/>
    </source>
</evidence>
<sequence length="220" mass="25875">MEFWHKLATDPEYFGRYTLWENVFLLLGVVFWAYMYAVLMIEPFKKKFVEMPVFIACGNIIWEFLWGFVFQEPMGVILLWGYRLGFFLDIFIFYHVIRFGKKQISLPISDGGYRLLLLVLVISWGALIYTFHQGGYDLFTGSNSAYILSVIISGLYPILFLKMSDTGLFSYPVAWAKFLGNLFFTIFIFLYFPEQHFVQTLGAIGTVADVYYVWIFKRRK</sequence>
<comment type="caution">
    <text evidence="6">The sequence shown here is derived from an EMBL/GenBank/DDBJ whole genome shotgun (WGS) entry which is preliminary data.</text>
</comment>
<dbReference type="Proteomes" id="UP000231912">
    <property type="component" value="Unassembled WGS sequence"/>
</dbReference>
<dbReference type="GO" id="GO:0016020">
    <property type="term" value="C:membrane"/>
    <property type="evidence" value="ECO:0007669"/>
    <property type="project" value="UniProtKB-SubCell"/>
</dbReference>
<name>A0A2M9ZC46_9LEPT</name>
<accession>A0A2M9ZC46</accession>
<feature type="transmembrane region" description="Helical" evidence="5">
    <location>
        <begin position="198"/>
        <end position="216"/>
    </location>
</feature>
<comment type="subcellular location">
    <subcellularLocation>
        <location evidence="1">Membrane</location>
        <topology evidence="1">Multi-pass membrane protein</topology>
    </subcellularLocation>
</comment>
<gene>
    <name evidence="6" type="ORF">CH371_10410</name>
</gene>
<evidence type="ECO:0000256" key="3">
    <source>
        <dbReference type="ARBA" id="ARBA00022989"/>
    </source>
</evidence>
<dbReference type="Pfam" id="PF25129">
    <property type="entry name" value="Pyr4-TMTC"/>
    <property type="match status" value="1"/>
</dbReference>
<dbReference type="InterPro" id="IPR039020">
    <property type="entry name" value="PaxB-like"/>
</dbReference>
<evidence type="ECO:0000256" key="4">
    <source>
        <dbReference type="ARBA" id="ARBA00023136"/>
    </source>
</evidence>
<proteinExistence type="predicted"/>
<organism evidence="6 7">
    <name type="scientific">Leptospira wolffii</name>
    <dbReference type="NCBI Taxonomy" id="409998"/>
    <lineage>
        <taxon>Bacteria</taxon>
        <taxon>Pseudomonadati</taxon>
        <taxon>Spirochaetota</taxon>
        <taxon>Spirochaetia</taxon>
        <taxon>Leptospirales</taxon>
        <taxon>Leptospiraceae</taxon>
        <taxon>Leptospira</taxon>
    </lineage>
</organism>
<keyword evidence="3 5" id="KW-1133">Transmembrane helix</keyword>
<keyword evidence="4 5" id="KW-0472">Membrane</keyword>